<proteinExistence type="inferred from homology"/>
<keyword evidence="10" id="KW-0539">Nucleus</keyword>
<dbReference type="InterPro" id="IPR000629">
    <property type="entry name" value="RNA-helicase_DEAD-box_CS"/>
</dbReference>
<dbReference type="PROSITE" id="PS51192">
    <property type="entry name" value="HELICASE_ATP_BIND_1"/>
    <property type="match status" value="1"/>
</dbReference>
<dbReference type="CDD" id="cd00268">
    <property type="entry name" value="DEADc"/>
    <property type="match status" value="1"/>
</dbReference>
<keyword evidence="4" id="KW-0690">Ribosome biogenesis</keyword>
<evidence type="ECO:0000256" key="9">
    <source>
        <dbReference type="ARBA" id="ARBA00022840"/>
    </source>
</evidence>
<keyword evidence="5" id="KW-0698">rRNA processing</keyword>
<feature type="domain" description="DEAD-box RNA helicase Q" evidence="17">
    <location>
        <begin position="205"/>
        <end position="232"/>
    </location>
</feature>
<evidence type="ECO:0000256" key="14">
    <source>
        <dbReference type="SAM" id="MobiDB-lite"/>
    </source>
</evidence>
<reference evidence="18 19" key="1">
    <citation type="submission" date="2016-05" db="EMBL/GenBank/DDBJ databases">
        <title>Nuclear genome of Blastocystis sp. subtype 1 NandII.</title>
        <authorList>
            <person name="Gentekaki E."/>
            <person name="Curtis B."/>
            <person name="Stairs C."/>
            <person name="Eme L."/>
            <person name="Herman E."/>
            <person name="Klimes V."/>
            <person name="Arias M.C."/>
            <person name="Elias M."/>
            <person name="Hilliou F."/>
            <person name="Klute M."/>
            <person name="Malik S.-B."/>
            <person name="Pightling A."/>
            <person name="Rachubinski R."/>
            <person name="Salas D."/>
            <person name="Schlacht A."/>
            <person name="Suga H."/>
            <person name="Archibald J."/>
            <person name="Ball S.G."/>
            <person name="Clark G."/>
            <person name="Dacks J."/>
            <person name="Van Der Giezen M."/>
            <person name="Tsaousis A."/>
            <person name="Roger A."/>
        </authorList>
    </citation>
    <scope>NUCLEOTIDE SEQUENCE [LARGE SCALE GENOMIC DNA]</scope>
    <source>
        <strain evidence="19">ATCC 50177 / NandII</strain>
    </source>
</reference>
<dbReference type="PANTHER" id="PTHR47958">
    <property type="entry name" value="ATP-DEPENDENT RNA HELICASE DBP3"/>
    <property type="match status" value="1"/>
</dbReference>
<dbReference type="GO" id="GO:0003676">
    <property type="term" value="F:nucleic acid binding"/>
    <property type="evidence" value="ECO:0007669"/>
    <property type="project" value="InterPro"/>
</dbReference>
<comment type="caution">
    <text evidence="18">The sequence shown here is derived from an EMBL/GenBank/DDBJ whole genome shotgun (WGS) entry which is preliminary data.</text>
</comment>
<dbReference type="SUPFAM" id="SSF52540">
    <property type="entry name" value="P-loop containing nucleoside triphosphate hydrolases"/>
    <property type="match status" value="1"/>
</dbReference>
<dbReference type="EMBL" id="LXWW01000210">
    <property type="protein sequence ID" value="OAO14765.1"/>
    <property type="molecule type" value="Genomic_DNA"/>
</dbReference>
<accession>A0A196SCJ2</accession>
<dbReference type="SMART" id="SM00490">
    <property type="entry name" value="HELICc"/>
    <property type="match status" value="1"/>
</dbReference>
<dbReference type="GO" id="GO:0003724">
    <property type="term" value="F:RNA helicase activity"/>
    <property type="evidence" value="ECO:0007669"/>
    <property type="project" value="UniProtKB-EC"/>
</dbReference>
<feature type="domain" description="Helicase ATP-binding" evidence="15">
    <location>
        <begin position="235"/>
        <end position="411"/>
    </location>
</feature>
<keyword evidence="7 13" id="KW-0378">Hydrolase</keyword>
<evidence type="ECO:0000313" key="19">
    <source>
        <dbReference type="Proteomes" id="UP000078348"/>
    </source>
</evidence>
<evidence type="ECO:0000313" key="18">
    <source>
        <dbReference type="EMBL" id="OAO14765.1"/>
    </source>
</evidence>
<dbReference type="OrthoDB" id="202570at2759"/>
<keyword evidence="19" id="KW-1185">Reference proteome</keyword>
<dbReference type="InterPro" id="IPR014014">
    <property type="entry name" value="RNA_helicase_DEAD_Q_motif"/>
</dbReference>
<dbReference type="Gene3D" id="3.40.50.300">
    <property type="entry name" value="P-loop containing nucleotide triphosphate hydrolases"/>
    <property type="match status" value="2"/>
</dbReference>
<dbReference type="PROSITE" id="PS51194">
    <property type="entry name" value="HELICASE_CTER"/>
    <property type="match status" value="1"/>
</dbReference>
<feature type="region of interest" description="Disordered" evidence="14">
    <location>
        <begin position="94"/>
        <end position="113"/>
    </location>
</feature>
<dbReference type="Pfam" id="PF00271">
    <property type="entry name" value="Helicase_C"/>
    <property type="match status" value="1"/>
</dbReference>
<evidence type="ECO:0000259" key="16">
    <source>
        <dbReference type="PROSITE" id="PS51194"/>
    </source>
</evidence>
<dbReference type="PROSITE" id="PS51195">
    <property type="entry name" value="Q_MOTIF"/>
    <property type="match status" value="1"/>
</dbReference>
<comment type="subcellular location">
    <subcellularLocation>
        <location evidence="1">Nucleus</location>
        <location evidence="1">Nucleolus</location>
    </subcellularLocation>
</comment>
<feature type="domain" description="Helicase C-terminal" evidence="16">
    <location>
        <begin position="439"/>
        <end position="588"/>
    </location>
</feature>
<dbReference type="PROSITE" id="PS00039">
    <property type="entry name" value="DEAD_ATP_HELICASE"/>
    <property type="match status" value="1"/>
</dbReference>
<keyword evidence="9 13" id="KW-0067">ATP-binding</keyword>
<evidence type="ECO:0000256" key="6">
    <source>
        <dbReference type="ARBA" id="ARBA00022741"/>
    </source>
</evidence>
<evidence type="ECO:0000259" key="17">
    <source>
        <dbReference type="PROSITE" id="PS51195"/>
    </source>
</evidence>
<evidence type="ECO:0000256" key="2">
    <source>
        <dbReference type="ARBA" id="ARBA00009334"/>
    </source>
</evidence>
<evidence type="ECO:0000259" key="15">
    <source>
        <dbReference type="PROSITE" id="PS51192"/>
    </source>
</evidence>
<evidence type="ECO:0000256" key="13">
    <source>
        <dbReference type="RuleBase" id="RU000492"/>
    </source>
</evidence>
<organism evidence="18 19">
    <name type="scientific">Blastocystis sp. subtype 1 (strain ATCC 50177 / NandII)</name>
    <dbReference type="NCBI Taxonomy" id="478820"/>
    <lineage>
        <taxon>Eukaryota</taxon>
        <taxon>Sar</taxon>
        <taxon>Stramenopiles</taxon>
        <taxon>Bigyra</taxon>
        <taxon>Opalozoa</taxon>
        <taxon>Opalinata</taxon>
        <taxon>Blastocystidae</taxon>
        <taxon>Blastocystis</taxon>
    </lineage>
</organism>
<dbReference type="AlphaFoldDB" id="A0A196SCJ2"/>
<keyword evidence="8 13" id="KW-0347">Helicase</keyword>
<evidence type="ECO:0000256" key="7">
    <source>
        <dbReference type="ARBA" id="ARBA00022801"/>
    </source>
</evidence>
<dbReference type="GO" id="GO:0005524">
    <property type="term" value="F:ATP binding"/>
    <property type="evidence" value="ECO:0007669"/>
    <property type="project" value="UniProtKB-KW"/>
</dbReference>
<keyword evidence="6 13" id="KW-0547">Nucleotide-binding</keyword>
<dbReference type="STRING" id="478820.A0A196SCJ2"/>
<gene>
    <name evidence="18" type="ORF">AV274_3469</name>
</gene>
<dbReference type="SMART" id="SM00487">
    <property type="entry name" value="DEXDc"/>
    <property type="match status" value="1"/>
</dbReference>
<feature type="compositionally biased region" description="Basic residues" evidence="14">
    <location>
        <begin position="732"/>
        <end position="788"/>
    </location>
</feature>
<dbReference type="GO" id="GO:0016787">
    <property type="term" value="F:hydrolase activity"/>
    <property type="evidence" value="ECO:0007669"/>
    <property type="project" value="UniProtKB-KW"/>
</dbReference>
<dbReference type="InterPro" id="IPR011545">
    <property type="entry name" value="DEAD/DEAH_box_helicase_dom"/>
</dbReference>
<comment type="function">
    <text evidence="11">ATP-dependent RNA helicase required for 60S ribosomal subunit synthesis. Involved in efficient pre-rRNA processing, predominantly at site A3, which is necessary for the normal formation of 25S and 5.8S rRNAs.</text>
</comment>
<comment type="similarity">
    <text evidence="2">Belongs to the DEAD box helicase family. DDX5/DBP2 subfamily.</text>
</comment>
<dbReference type="InterPro" id="IPR014001">
    <property type="entry name" value="Helicase_ATP-bd"/>
</dbReference>
<evidence type="ECO:0000256" key="1">
    <source>
        <dbReference type="ARBA" id="ARBA00004604"/>
    </source>
</evidence>
<evidence type="ECO:0000256" key="3">
    <source>
        <dbReference type="ARBA" id="ARBA00012552"/>
    </source>
</evidence>
<evidence type="ECO:0000256" key="4">
    <source>
        <dbReference type="ARBA" id="ARBA00022517"/>
    </source>
</evidence>
<dbReference type="EC" id="3.6.4.13" evidence="3"/>
<sequence>MQQYIHYNKKAIGRPEIFAGGGDHAKPSDNRIMREDEEKLYEEEDGTKPMTAISTQNEVKDNEKVVDENKEDEIEVDPLEMFMKGIDETVKKEENTASSAKVEVMEREEDDYEDIVNEEKKAEATAGQITYDKDGNPVKTISKEPNVITSLQRESSYPPCKKDFYTAEESTASDALKQWILDNHISIHNLVTGSATPMKTPPPCPDFRALPLPPKIADSLLRQFSHPTPIQAASLPLALAGRDIIASSPTGSGKTLCYLLPLVIHILGQPTFAEADAPCALVMVPTRELAEQIAAVAKPLFALCDLALLCVTGGQSEWQQKKALFGHHYHCVVGTPGRLIEIVNEGYLPLKWCSFLVLDEADRMVSMGFEKQIRSILSVVRPDPQLLLFSATFPPRVVRLAVEMMHAPVRVAVGRAGLANAAIQQEVVVVRNMPAKMAWLKQNIASLEMRGKVLVFVATRQAAEELVHLIRRITTAPLDCIHGDKLQYERSEVIARFKKGELRVLIATDVAARGLDVDDVNTVVNFDAPNNVDIYVHRIGRTCRSVDGSASGTALTLLTQENREFAFQLVKFFEASEQKVPPALRALASGVTQNERRGTAGLGYGSQNTMKYESKHDAFESYFEKTEKAQEGVPVGSSQGLYQTLYNATTNTYTMVSTQKTSAVSQGVGSAASATLSGFVKSSAREVKDIPVSAYGGPGDEWDSSLMAMESALAAIQARRRKEGGLEEARVRSRSRSSHRRHRSHSSHHSPSRHHSRSRHSNHRSRSRSHRHSRSYSRSHHHHSHRRH</sequence>
<dbReference type="Pfam" id="PF00270">
    <property type="entry name" value="DEAD"/>
    <property type="match status" value="1"/>
</dbReference>
<name>A0A196SCJ2_BLAHN</name>
<dbReference type="CDD" id="cd18787">
    <property type="entry name" value="SF2_C_DEAD"/>
    <property type="match status" value="1"/>
</dbReference>
<feature type="region of interest" description="Disordered" evidence="14">
    <location>
        <begin position="720"/>
        <end position="788"/>
    </location>
</feature>
<evidence type="ECO:0000256" key="8">
    <source>
        <dbReference type="ARBA" id="ARBA00022806"/>
    </source>
</evidence>
<evidence type="ECO:0000256" key="12">
    <source>
        <dbReference type="PROSITE-ProRule" id="PRU00552"/>
    </source>
</evidence>
<feature type="short sequence motif" description="Q motif" evidence="12">
    <location>
        <begin position="205"/>
        <end position="232"/>
    </location>
</feature>
<evidence type="ECO:0000256" key="5">
    <source>
        <dbReference type="ARBA" id="ARBA00022552"/>
    </source>
</evidence>
<protein>
    <recommendedName>
        <fullName evidence="3">RNA helicase</fullName>
        <ecNumber evidence="3">3.6.4.13</ecNumber>
    </recommendedName>
</protein>
<dbReference type="InterPro" id="IPR027417">
    <property type="entry name" value="P-loop_NTPase"/>
</dbReference>
<evidence type="ECO:0000256" key="11">
    <source>
        <dbReference type="ARBA" id="ARBA00037449"/>
    </source>
</evidence>
<dbReference type="InterPro" id="IPR044742">
    <property type="entry name" value="DEAD/DEAH_RhlB"/>
</dbReference>
<evidence type="ECO:0000256" key="10">
    <source>
        <dbReference type="ARBA" id="ARBA00023242"/>
    </source>
</evidence>
<dbReference type="InterPro" id="IPR001650">
    <property type="entry name" value="Helicase_C-like"/>
</dbReference>
<dbReference type="Proteomes" id="UP000078348">
    <property type="component" value="Unassembled WGS sequence"/>
</dbReference>